<protein>
    <submittedName>
        <fullName evidence="4">Mitochondrial mRNA pseudouridine synthase Trub2</fullName>
    </submittedName>
</protein>
<evidence type="ECO:0000259" key="2">
    <source>
        <dbReference type="Pfam" id="PF01509"/>
    </source>
</evidence>
<dbReference type="OrthoDB" id="9995526at2759"/>
<dbReference type="Proteomes" id="UP000504615">
    <property type="component" value="Unplaced"/>
</dbReference>
<dbReference type="GO" id="GO:0006396">
    <property type="term" value="P:RNA processing"/>
    <property type="evidence" value="ECO:0007669"/>
    <property type="project" value="InterPro"/>
</dbReference>
<sequence length="323" mass="36962">MNTLTPTVERLVFDSKIAWKALNGVFAVYKPPMVTYLNARDTIIYRLCEDLNSMRVRQPIKHVTIKGDTSKKLTVQIHPSYADHPLVVGPRYQPKDFKLMCANYLSKDMSGLMVCGINDGTMWAHKLKNSKSPTSYRVKGLLGQATDTYFITGRIVEKSTYKFIKRNIIDKICASMQAAHQKKMFELCGIDIQSQTAYELAVQGLIRPSDNNIPMIYNIKCIDFTSPEFTLEIVCINENDMYLKTLVHDLGMQLHSVATCTQIQCFRYALFNLNHALLKKHWALQNFCNNIEQCSAIIKENSYLLEQENPILTEKDKMKSPLN</sequence>
<feature type="domain" description="Pseudouridine synthase II N-terminal" evidence="2">
    <location>
        <begin position="109"/>
        <end position="236"/>
    </location>
</feature>
<accession>A0A6I9WE52</accession>
<dbReference type="InterPro" id="IPR002501">
    <property type="entry name" value="PsdUridine_synth_N"/>
</dbReference>
<comment type="similarity">
    <text evidence="1">Belongs to the pseudouridine synthase TruB family.</text>
</comment>
<dbReference type="InterPro" id="IPR039048">
    <property type="entry name" value="Trub2"/>
</dbReference>
<dbReference type="AlphaFoldDB" id="A0A6I9WE52"/>
<dbReference type="GeneID" id="105429441"/>
<proteinExistence type="inferred from homology"/>
<organism evidence="3 4">
    <name type="scientific">Pogonomyrmex barbatus</name>
    <name type="common">red harvester ant</name>
    <dbReference type="NCBI Taxonomy" id="144034"/>
    <lineage>
        <taxon>Eukaryota</taxon>
        <taxon>Metazoa</taxon>
        <taxon>Ecdysozoa</taxon>
        <taxon>Arthropoda</taxon>
        <taxon>Hexapoda</taxon>
        <taxon>Insecta</taxon>
        <taxon>Pterygota</taxon>
        <taxon>Neoptera</taxon>
        <taxon>Endopterygota</taxon>
        <taxon>Hymenoptera</taxon>
        <taxon>Apocrita</taxon>
        <taxon>Aculeata</taxon>
        <taxon>Formicoidea</taxon>
        <taxon>Formicidae</taxon>
        <taxon>Myrmicinae</taxon>
        <taxon>Pogonomyrmex</taxon>
    </lineage>
</organism>
<dbReference type="KEGG" id="pbar:105429441"/>
<keyword evidence="3" id="KW-1185">Reference proteome</keyword>
<evidence type="ECO:0000256" key="1">
    <source>
        <dbReference type="ARBA" id="ARBA00008999"/>
    </source>
</evidence>
<dbReference type="SUPFAM" id="SSF55120">
    <property type="entry name" value="Pseudouridine synthase"/>
    <property type="match status" value="1"/>
</dbReference>
<gene>
    <name evidence="4" type="primary">LOC105429441</name>
</gene>
<name>A0A6I9WE52_9HYME</name>
<evidence type="ECO:0000313" key="3">
    <source>
        <dbReference type="Proteomes" id="UP000504615"/>
    </source>
</evidence>
<evidence type="ECO:0000313" key="4">
    <source>
        <dbReference type="RefSeq" id="XP_011640711.1"/>
    </source>
</evidence>
<dbReference type="RefSeq" id="XP_011640711.1">
    <property type="nucleotide sequence ID" value="XM_011642409.2"/>
</dbReference>
<dbReference type="PANTHER" id="PTHR13195:SF0">
    <property type="entry name" value="PSEUDOURIDYLATE SYNTHASE TRUB2, MITOCHONDRIAL"/>
    <property type="match status" value="1"/>
</dbReference>
<dbReference type="Gene3D" id="3.30.2350.10">
    <property type="entry name" value="Pseudouridine synthase"/>
    <property type="match status" value="1"/>
</dbReference>
<dbReference type="PANTHER" id="PTHR13195">
    <property type="entry name" value="PSEUDOURIDINE SYNTHASE-RELATED"/>
    <property type="match status" value="1"/>
</dbReference>
<dbReference type="GO" id="GO:0009982">
    <property type="term" value="F:pseudouridine synthase activity"/>
    <property type="evidence" value="ECO:0007669"/>
    <property type="project" value="InterPro"/>
</dbReference>
<reference evidence="4" key="1">
    <citation type="submission" date="2025-08" db="UniProtKB">
        <authorList>
            <consortium name="RefSeq"/>
        </authorList>
    </citation>
    <scope>IDENTIFICATION</scope>
</reference>
<dbReference type="Pfam" id="PF01509">
    <property type="entry name" value="TruB_N"/>
    <property type="match status" value="1"/>
</dbReference>
<dbReference type="InterPro" id="IPR020103">
    <property type="entry name" value="PsdUridine_synth_cat_dom_sf"/>
</dbReference>
<dbReference type="GO" id="GO:0001522">
    <property type="term" value="P:pseudouridine synthesis"/>
    <property type="evidence" value="ECO:0007669"/>
    <property type="project" value="InterPro"/>
</dbReference>
<dbReference type="GO" id="GO:0003723">
    <property type="term" value="F:RNA binding"/>
    <property type="evidence" value="ECO:0007669"/>
    <property type="project" value="InterPro"/>
</dbReference>